<dbReference type="NCBIfam" id="NF033542">
    <property type="entry name" value="transpos_IS110"/>
    <property type="match status" value="1"/>
</dbReference>
<dbReference type="GO" id="GO:0004803">
    <property type="term" value="F:transposase activity"/>
    <property type="evidence" value="ECO:0007669"/>
    <property type="project" value="InterPro"/>
</dbReference>
<dbReference type="PANTHER" id="PTHR33055:SF3">
    <property type="entry name" value="PUTATIVE TRANSPOSASE FOR IS117-RELATED"/>
    <property type="match status" value="1"/>
</dbReference>
<proteinExistence type="predicted"/>
<evidence type="ECO:0000313" key="2">
    <source>
        <dbReference type="EMBL" id="STX38783.1"/>
    </source>
</evidence>
<name>A0A378IUR0_9GAMM</name>
<protein>
    <submittedName>
        <fullName evidence="2">Transposase</fullName>
    </submittedName>
</protein>
<dbReference type="InterPro" id="IPR047650">
    <property type="entry name" value="Transpos_IS110"/>
</dbReference>
<dbReference type="AlphaFoldDB" id="A0A378IUR0"/>
<organism evidence="2 3">
    <name type="scientific">Legionella feeleii</name>
    <dbReference type="NCBI Taxonomy" id="453"/>
    <lineage>
        <taxon>Bacteria</taxon>
        <taxon>Pseudomonadati</taxon>
        <taxon>Pseudomonadota</taxon>
        <taxon>Gammaproteobacteria</taxon>
        <taxon>Legionellales</taxon>
        <taxon>Legionellaceae</taxon>
        <taxon>Legionella</taxon>
    </lineage>
</organism>
<evidence type="ECO:0000313" key="3">
    <source>
        <dbReference type="Proteomes" id="UP000254033"/>
    </source>
</evidence>
<dbReference type="EMBL" id="UGNY01000001">
    <property type="protein sequence ID" value="STX38783.1"/>
    <property type="molecule type" value="Genomic_DNA"/>
</dbReference>
<reference evidence="2 3" key="1">
    <citation type="submission" date="2018-06" db="EMBL/GenBank/DDBJ databases">
        <authorList>
            <consortium name="Pathogen Informatics"/>
            <person name="Doyle S."/>
        </authorList>
    </citation>
    <scope>NUCLEOTIDE SEQUENCE [LARGE SCALE GENOMIC DNA]</scope>
    <source>
        <strain evidence="2 3">NCTC11978</strain>
    </source>
</reference>
<dbReference type="GO" id="GO:0003677">
    <property type="term" value="F:DNA binding"/>
    <property type="evidence" value="ECO:0007669"/>
    <property type="project" value="InterPro"/>
</dbReference>
<dbReference type="InterPro" id="IPR003346">
    <property type="entry name" value="Transposase_20"/>
</dbReference>
<dbReference type="Proteomes" id="UP000254033">
    <property type="component" value="Unassembled WGS sequence"/>
</dbReference>
<accession>A0A378IUR0</accession>
<evidence type="ECO:0000259" key="1">
    <source>
        <dbReference type="Pfam" id="PF02371"/>
    </source>
</evidence>
<feature type="domain" description="Transposase IS116/IS110/IS902 C-terminal" evidence="1">
    <location>
        <begin position="32"/>
        <end position="114"/>
    </location>
</feature>
<dbReference type="PANTHER" id="PTHR33055">
    <property type="entry name" value="TRANSPOSASE FOR INSERTION SEQUENCE ELEMENT IS1111A"/>
    <property type="match status" value="1"/>
</dbReference>
<sequence>MLGLYEELVDVDQRLARANKKIKALCQSNEACQRILAIPGIGELTATAIVAAVPDANVFKNGRHMAAWLGLVPRQASSGNKQILLGISKRGDRYLRTLLIQGARAALSLCKNLNNHYGTWLAKKKETLSLNKAAVALANKNARILWALLKTGTLFNGNVNQGIA</sequence>
<gene>
    <name evidence="2" type="ORF">NCTC11978_01972</name>
</gene>
<dbReference type="Pfam" id="PF02371">
    <property type="entry name" value="Transposase_20"/>
    <property type="match status" value="1"/>
</dbReference>
<dbReference type="GO" id="GO:0006313">
    <property type="term" value="P:DNA transposition"/>
    <property type="evidence" value="ECO:0007669"/>
    <property type="project" value="InterPro"/>
</dbReference>